<gene>
    <name evidence="2" type="ORF">CYMTET_2601</name>
    <name evidence="1" type="ORF">CYMTET_2761</name>
</gene>
<dbReference type="EMBL" id="LGRX02000025">
    <property type="protein sequence ID" value="KAK3289830.1"/>
    <property type="molecule type" value="Genomic_DNA"/>
</dbReference>
<dbReference type="EMBL" id="LGRX02000007">
    <property type="protein sequence ID" value="KAK3289998.1"/>
    <property type="molecule type" value="Genomic_DNA"/>
</dbReference>
<dbReference type="Proteomes" id="UP001190700">
    <property type="component" value="Unassembled WGS sequence"/>
</dbReference>
<proteinExistence type="predicted"/>
<accession>A0AAE0LLV0</accession>
<organism evidence="2 3">
    <name type="scientific">Cymbomonas tetramitiformis</name>
    <dbReference type="NCBI Taxonomy" id="36881"/>
    <lineage>
        <taxon>Eukaryota</taxon>
        <taxon>Viridiplantae</taxon>
        <taxon>Chlorophyta</taxon>
        <taxon>Pyramimonadophyceae</taxon>
        <taxon>Pyramimonadales</taxon>
        <taxon>Pyramimonadaceae</taxon>
        <taxon>Cymbomonas</taxon>
    </lineage>
</organism>
<evidence type="ECO:0000313" key="3">
    <source>
        <dbReference type="Proteomes" id="UP001190700"/>
    </source>
</evidence>
<name>A0AAE0LLV0_9CHLO</name>
<evidence type="ECO:0000313" key="1">
    <source>
        <dbReference type="EMBL" id="KAK3289830.1"/>
    </source>
</evidence>
<sequence>MNYFQECPYYQYPQYMPYAVYPAYTSVASDPPVDVGYEHQFIAEVGAMRASVESLERLADSHHRILRIAALYQRRRVMYKAMRRFETHRNARLQAGARLNALQASIMWRRGSLSIFFATWYARKNSSRRTQRLVRSTIIAARDRRLRTIWRAWRGLQPDWRAAIRLARMVNAYRALRMMDIDDRHDTTTELQTKHDQLQSDHALLQDTLAQSDAVVQDLHAKRDILEKKLNVINNVIVALKDKFALHCVDCGRVLYKMRAQKETEEVNGVLEQCYDVWDDNTHRDALGKITLSTWVHSVHQTE</sequence>
<reference evidence="2 3" key="1">
    <citation type="journal article" date="2015" name="Genome Biol. Evol.">
        <title>Comparative Genomics of a Bacterivorous Green Alga Reveals Evolutionary Causalities and Consequences of Phago-Mixotrophic Mode of Nutrition.</title>
        <authorList>
            <person name="Burns J.A."/>
            <person name="Paasch A."/>
            <person name="Narechania A."/>
            <person name="Kim E."/>
        </authorList>
    </citation>
    <scope>NUCLEOTIDE SEQUENCE [LARGE SCALE GENOMIC DNA]</scope>
    <source>
        <strain evidence="2">PLY_AMNH</strain>
    </source>
</reference>
<evidence type="ECO:0000313" key="2">
    <source>
        <dbReference type="EMBL" id="KAK3289998.1"/>
    </source>
</evidence>
<keyword evidence="3" id="KW-1185">Reference proteome</keyword>
<comment type="caution">
    <text evidence="2">The sequence shown here is derived from an EMBL/GenBank/DDBJ whole genome shotgun (WGS) entry which is preliminary data.</text>
</comment>
<protein>
    <submittedName>
        <fullName evidence="2">Uncharacterized protein</fullName>
    </submittedName>
</protein>
<reference evidence="2" key="2">
    <citation type="submission" date="2023-06" db="EMBL/GenBank/DDBJ databases">
        <title>Long-read-based genome assembly of the green algal bacterivore Cymbomonas tetramitiformis.</title>
        <authorList>
            <person name="Gyaltshen Y."/>
            <person name="Rozenberg A."/>
            <person name="Paasch A."/>
            <person name="Burns J.A."/>
            <person name="Warring S."/>
            <person name="Larson R."/>
            <person name="Maurer-Alcala X."/>
            <person name="Dacks J."/>
            <person name="Kim E."/>
        </authorList>
    </citation>
    <scope>NUCLEOTIDE SEQUENCE</scope>
    <source>
        <strain evidence="2">PLY_AMNH</strain>
    </source>
</reference>
<dbReference type="AlphaFoldDB" id="A0AAE0LLV0"/>